<proteinExistence type="predicted"/>
<feature type="region of interest" description="Disordered" evidence="1">
    <location>
        <begin position="756"/>
        <end position="776"/>
    </location>
</feature>
<reference evidence="2 3" key="1">
    <citation type="submission" date="2024-04" db="EMBL/GenBank/DDBJ databases">
        <title>Draft genome sequence of Pseudoxanthomonas putridarboris WD12.</title>
        <authorList>
            <person name="Oh J."/>
        </authorList>
    </citation>
    <scope>NUCLEOTIDE SEQUENCE [LARGE SCALE GENOMIC DNA]</scope>
    <source>
        <strain evidence="2 3">WD12</strain>
    </source>
</reference>
<feature type="region of interest" description="Disordered" evidence="1">
    <location>
        <begin position="375"/>
        <end position="446"/>
    </location>
</feature>
<evidence type="ECO:0000313" key="2">
    <source>
        <dbReference type="EMBL" id="MEL1266059.1"/>
    </source>
</evidence>
<feature type="compositionally biased region" description="Basic and acidic residues" evidence="1">
    <location>
        <begin position="243"/>
        <end position="254"/>
    </location>
</feature>
<gene>
    <name evidence="2" type="ORF">AAD027_17020</name>
</gene>
<dbReference type="InterPro" id="IPR012434">
    <property type="entry name" value="DUF1631"/>
</dbReference>
<accession>A0ABU9J5A6</accession>
<keyword evidence="3" id="KW-1185">Reference proteome</keyword>
<feature type="compositionally biased region" description="Gly residues" evidence="1">
    <location>
        <begin position="375"/>
        <end position="407"/>
    </location>
</feature>
<protein>
    <submittedName>
        <fullName evidence="2">DUF1631 domain-containing protein</fullName>
    </submittedName>
</protein>
<dbReference type="Pfam" id="PF07793">
    <property type="entry name" value="DUF1631"/>
    <property type="match status" value="1"/>
</dbReference>
<feature type="compositionally biased region" description="Basic and acidic residues" evidence="1">
    <location>
        <begin position="757"/>
        <end position="766"/>
    </location>
</feature>
<feature type="region of interest" description="Disordered" evidence="1">
    <location>
        <begin position="289"/>
        <end position="335"/>
    </location>
</feature>
<evidence type="ECO:0000256" key="1">
    <source>
        <dbReference type="SAM" id="MobiDB-lite"/>
    </source>
</evidence>
<name>A0ABU9J5A6_9GAMM</name>
<sequence length="886" mass="94591">MPAPRPPSPAAAPTTIASAPLPPRVRRVLQNLYDHIAPDFITALNGMLAEFEQQLFKQAEQARNNNRQAEHFVNLRALQKNRGELIPHYMFGLEAELAALRTPRAVNEEKSPVRVDYQTLTLVEDAVMDQEIVLREVARRHEIRANAQMMMLGQRMGVLAGGPAFDADTLPLGPNRLCHVLKDAAANLEIALDAQLVLYRTFDTKVMQNYTEWAGTVNQFLSREGILPGLVYTPRRVRATDAIRRSPLDERDSGARPMTNWQGQAGASHWTTLTPDQLGAVASALTGTPHAAAQPGAGGGGSTTTAPGGAAPHAGGGAAAASGAAGSSPVPAGSPDEWAGSFEVLQKLLSIRRGGLEADALAQAGHGPGLAAGGATGPAVAGGGSGAAADGSGPGPGHAGGGEGAAGNTGDPAHSAGTGGTEAGAGTSPGHSAANTGGSVPMRRLLPTPDVLDTLQVLQTAPLPPRTPDQPRRTVQDLQQELLTRVREQHGPQASLASADSDTFELLDLLYNEIEREVQHDAPAADLLVRLQVPVVQAALRDRNFFLRAQHPARDLLNTVAESGATWLGEDDVDPHLVQKLHTAVDTVVETYQGDEKVFEDANQDVQKHLTAMARKAELAERRHIEAARGKDRLEVAKQRAADTIRTALSESQPQKFVQALLNQAWADVLTLTLLRNGESSGEWAEQLQTTLEIVAATTAENAPPNAELAGKVEKSLVQVGYHEDEAAAIARRLSSSEEDETTSRTELTARLKARTRLGEKGEARKKPAQPRTPQEQECYDYLRTLPFGTWFEFTRNQQGDVHRQRLSWFSPITGNALFVNQRGQRVGEHSLDMLAHLMAKGQAQVVTEDRGRLIDRAWNATLKALRSLTGKGDAPAADAPTGASA</sequence>
<feature type="region of interest" description="Disordered" evidence="1">
    <location>
        <begin position="243"/>
        <end position="262"/>
    </location>
</feature>
<feature type="compositionally biased region" description="Polar residues" evidence="1">
    <location>
        <begin position="429"/>
        <end position="438"/>
    </location>
</feature>
<evidence type="ECO:0000313" key="3">
    <source>
        <dbReference type="Proteomes" id="UP001459204"/>
    </source>
</evidence>
<organism evidence="2 3">
    <name type="scientific">Pseudoxanthomonas putridarboris</name>
    <dbReference type="NCBI Taxonomy" id="752605"/>
    <lineage>
        <taxon>Bacteria</taxon>
        <taxon>Pseudomonadati</taxon>
        <taxon>Pseudomonadota</taxon>
        <taxon>Gammaproteobacteria</taxon>
        <taxon>Lysobacterales</taxon>
        <taxon>Lysobacteraceae</taxon>
        <taxon>Pseudoxanthomonas</taxon>
    </lineage>
</organism>
<feature type="compositionally biased region" description="Low complexity" evidence="1">
    <location>
        <begin position="303"/>
        <end position="335"/>
    </location>
</feature>
<dbReference type="RefSeq" id="WP_341727231.1">
    <property type="nucleotide sequence ID" value="NZ_JBBWWT010000011.1"/>
</dbReference>
<dbReference type="EMBL" id="JBBWWT010000011">
    <property type="protein sequence ID" value="MEL1266059.1"/>
    <property type="molecule type" value="Genomic_DNA"/>
</dbReference>
<comment type="caution">
    <text evidence="2">The sequence shown here is derived from an EMBL/GenBank/DDBJ whole genome shotgun (WGS) entry which is preliminary data.</text>
</comment>
<dbReference type="Proteomes" id="UP001459204">
    <property type="component" value="Unassembled WGS sequence"/>
</dbReference>